<evidence type="ECO:0000256" key="2">
    <source>
        <dbReference type="ARBA" id="ARBA00022692"/>
    </source>
</evidence>
<keyword evidence="3 5" id="KW-1133">Transmembrane helix</keyword>
<proteinExistence type="predicted"/>
<dbReference type="InterPro" id="IPR007829">
    <property type="entry name" value="TM2"/>
</dbReference>
<evidence type="ECO:0000256" key="5">
    <source>
        <dbReference type="SAM" id="Phobius"/>
    </source>
</evidence>
<dbReference type="RefSeq" id="WP_271735356.1">
    <property type="nucleotide sequence ID" value="NZ_CP116590.1"/>
</dbReference>
<evidence type="ECO:0000313" key="8">
    <source>
        <dbReference type="Proteomes" id="UP001179483"/>
    </source>
</evidence>
<keyword evidence="2 5" id="KW-0812">Transmembrane</keyword>
<evidence type="ECO:0000259" key="6">
    <source>
        <dbReference type="Pfam" id="PF05154"/>
    </source>
</evidence>
<organism evidence="7 8">
    <name type="scientific">Aerococcus urinaeequi</name>
    <dbReference type="NCBI Taxonomy" id="51665"/>
    <lineage>
        <taxon>Bacteria</taxon>
        <taxon>Bacillati</taxon>
        <taxon>Bacillota</taxon>
        <taxon>Bacilli</taxon>
        <taxon>Lactobacillales</taxon>
        <taxon>Aerococcaceae</taxon>
        <taxon>Aerococcus</taxon>
    </lineage>
</organism>
<comment type="subcellular location">
    <subcellularLocation>
        <location evidence="1">Membrane</location>
        <topology evidence="1">Multi-pass membrane protein</topology>
    </subcellularLocation>
</comment>
<evidence type="ECO:0000256" key="3">
    <source>
        <dbReference type="ARBA" id="ARBA00022989"/>
    </source>
</evidence>
<evidence type="ECO:0000313" key="7">
    <source>
        <dbReference type="EMBL" id="WCG37081.1"/>
    </source>
</evidence>
<gene>
    <name evidence="7" type="ORF">PML80_06025</name>
</gene>
<dbReference type="Pfam" id="PF05154">
    <property type="entry name" value="TM2"/>
    <property type="match status" value="1"/>
</dbReference>
<feature type="transmembrane region" description="Helical" evidence="5">
    <location>
        <begin position="71"/>
        <end position="96"/>
    </location>
</feature>
<dbReference type="AlphaFoldDB" id="A0AAF0BJE0"/>
<feature type="domain" description="TM2" evidence="6">
    <location>
        <begin position="43"/>
        <end position="95"/>
    </location>
</feature>
<protein>
    <submittedName>
        <fullName evidence="7">TM2 domain-containing protein</fullName>
    </submittedName>
</protein>
<dbReference type="Proteomes" id="UP001179483">
    <property type="component" value="Chromosome"/>
</dbReference>
<dbReference type="EMBL" id="CP116590">
    <property type="protein sequence ID" value="WCG37081.1"/>
    <property type="molecule type" value="Genomic_DNA"/>
</dbReference>
<name>A0AAF0BJE0_9LACT</name>
<feature type="transmembrane region" description="Helical" evidence="5">
    <location>
        <begin position="46"/>
        <end position="65"/>
    </location>
</feature>
<sequence>MSRKTYEPKTESFNARSNSIVDLADLDLQERDYVERKVSNDAKKPIVAWLLWFFLASFGGHRFYFGKIGSGFGMIAVTLFLSSWMFGIPTIIWFIYDAFQINKWLEQSRENVREDAVRTVLLMRK</sequence>
<keyword evidence="4 5" id="KW-0472">Membrane</keyword>
<evidence type="ECO:0000256" key="1">
    <source>
        <dbReference type="ARBA" id="ARBA00004141"/>
    </source>
</evidence>
<reference evidence="7" key="1">
    <citation type="submission" date="2023-01" db="EMBL/GenBank/DDBJ databases">
        <title>Oxazolidinone resistance genes in florfenicol resistant enterococci from beef cattle and veal calves at slaughter.</title>
        <authorList>
            <person name="Biggel M."/>
        </authorList>
    </citation>
    <scope>NUCLEOTIDE SEQUENCE</scope>
    <source>
        <strain evidence="7">K79-1</strain>
    </source>
</reference>
<evidence type="ECO:0000256" key="4">
    <source>
        <dbReference type="ARBA" id="ARBA00023136"/>
    </source>
</evidence>
<accession>A0AAF0BJE0</accession>
<dbReference type="GO" id="GO:0016020">
    <property type="term" value="C:membrane"/>
    <property type="evidence" value="ECO:0007669"/>
    <property type="project" value="UniProtKB-SubCell"/>
</dbReference>